<dbReference type="HAMAP" id="MF_00011">
    <property type="entry name" value="Adenylosucc_synth"/>
    <property type="match status" value="1"/>
</dbReference>
<dbReference type="EMBL" id="UYSU01032314">
    <property type="protein sequence ID" value="VDL89080.1"/>
    <property type="molecule type" value="Genomic_DNA"/>
</dbReference>
<name>A0A3P7BV23_SCHSO</name>
<evidence type="ECO:0000256" key="6">
    <source>
        <dbReference type="ARBA" id="ARBA00022842"/>
    </source>
</evidence>
<dbReference type="Gene3D" id="1.10.300.10">
    <property type="entry name" value="Adenylosuccinate Synthetase, subunit A, domain 2"/>
    <property type="match status" value="1"/>
</dbReference>
<dbReference type="PANTHER" id="PTHR11846:SF0">
    <property type="entry name" value="ADENYLOSUCCINATE SYNTHETASE"/>
    <property type="match status" value="1"/>
</dbReference>
<accession>A0A3P7BV23</accession>
<feature type="binding site" evidence="8">
    <location>
        <position position="148"/>
    </location>
    <ligand>
        <name>IMP</name>
        <dbReference type="ChEBI" id="CHEBI:58053"/>
        <note>ligand shared between dimeric partners</note>
    </ligand>
</feature>
<comment type="pathway">
    <text evidence="8 10">Purine metabolism; AMP biosynthesis via de novo pathway; AMP from IMP: step 1/2.</text>
</comment>
<feature type="binding site" evidence="8">
    <location>
        <begin position="335"/>
        <end position="337"/>
    </location>
    <ligand>
        <name>GTP</name>
        <dbReference type="ChEBI" id="CHEBI:37565"/>
    </ligand>
</feature>
<feature type="binding site" evidence="8">
    <location>
        <begin position="303"/>
        <end position="309"/>
    </location>
    <ligand>
        <name>substrate</name>
    </ligand>
</feature>
<reference evidence="12 13" key="1">
    <citation type="submission" date="2018-11" db="EMBL/GenBank/DDBJ databases">
        <authorList>
            <consortium name="Pathogen Informatics"/>
        </authorList>
    </citation>
    <scope>NUCLEOTIDE SEQUENCE [LARGE SCALE GENOMIC DNA]</scope>
    <source>
        <strain evidence="12 13">NST_G2</strain>
    </source>
</reference>
<dbReference type="UniPathway" id="UPA00075">
    <property type="reaction ID" value="UER00335"/>
</dbReference>
<evidence type="ECO:0000256" key="2">
    <source>
        <dbReference type="ARBA" id="ARBA00022598"/>
    </source>
</evidence>
<evidence type="ECO:0000256" key="4">
    <source>
        <dbReference type="ARBA" id="ARBA00022741"/>
    </source>
</evidence>
<keyword evidence="11" id="KW-0812">Transmembrane</keyword>
<evidence type="ECO:0000313" key="13">
    <source>
        <dbReference type="Proteomes" id="UP000275846"/>
    </source>
</evidence>
<gene>
    <name evidence="12" type="ORF">SSLN_LOCUS2695</name>
</gene>
<comment type="catalytic activity">
    <reaction evidence="8 10">
        <text>IMP + L-aspartate + GTP = N(6)-(1,2-dicarboxyethyl)-AMP + GDP + phosphate + 2 H(+)</text>
        <dbReference type="Rhea" id="RHEA:15753"/>
        <dbReference type="ChEBI" id="CHEBI:15378"/>
        <dbReference type="ChEBI" id="CHEBI:29991"/>
        <dbReference type="ChEBI" id="CHEBI:37565"/>
        <dbReference type="ChEBI" id="CHEBI:43474"/>
        <dbReference type="ChEBI" id="CHEBI:57567"/>
        <dbReference type="ChEBI" id="CHEBI:58053"/>
        <dbReference type="ChEBI" id="CHEBI:58189"/>
        <dbReference type="EC" id="6.3.4.4"/>
    </reaction>
</comment>
<comment type="similarity">
    <text evidence="8 10">Belongs to the adenylosuccinate synthetase family.</text>
</comment>
<keyword evidence="5 8" id="KW-0658">Purine biosynthesis</keyword>
<dbReference type="InterPro" id="IPR027417">
    <property type="entry name" value="P-loop_NTPase"/>
</dbReference>
<evidence type="ECO:0000313" key="12">
    <source>
        <dbReference type="EMBL" id="VDL89080.1"/>
    </source>
</evidence>
<comment type="function">
    <text evidence="10">Plays an important role in the de novo pathway of purine nucleotide biosynthesis.</text>
</comment>
<keyword evidence="8" id="KW-0963">Cytoplasm</keyword>
<keyword evidence="2 8" id="KW-0436">Ligase</keyword>
<feature type="binding site" evidence="8">
    <location>
        <position position="62"/>
    </location>
    <ligand>
        <name>Mg(2+)</name>
        <dbReference type="ChEBI" id="CHEBI:18420"/>
    </ligand>
</feature>
<dbReference type="NCBIfam" id="NF002223">
    <property type="entry name" value="PRK01117.1"/>
    <property type="match status" value="1"/>
</dbReference>
<protein>
    <recommendedName>
        <fullName evidence="8 10">Adenylosuccinate synthetase</fullName>
        <shortName evidence="8">AMPSase</shortName>
        <shortName evidence="8">AdSS</shortName>
        <ecNumber evidence="8 10">6.3.4.4</ecNumber>
    </recommendedName>
    <alternativeName>
        <fullName evidence="8">IMP--aspartate ligase</fullName>
    </alternativeName>
</protein>
<dbReference type="PANTHER" id="PTHR11846">
    <property type="entry name" value="ADENYLOSUCCINATE SYNTHETASE"/>
    <property type="match status" value="1"/>
</dbReference>
<evidence type="ECO:0000256" key="9">
    <source>
        <dbReference type="PROSITE-ProRule" id="PRU10134"/>
    </source>
</evidence>
<feature type="transmembrane region" description="Helical" evidence="11">
    <location>
        <begin position="72"/>
        <end position="90"/>
    </location>
</feature>
<dbReference type="InterPro" id="IPR018220">
    <property type="entry name" value="Adenylosuccin_syn_GTP-bd"/>
</dbReference>
<dbReference type="FunFam" id="3.90.170.10:FF:000001">
    <property type="entry name" value="Adenylosuccinate synthetase"/>
    <property type="match status" value="1"/>
</dbReference>
<evidence type="ECO:0000256" key="1">
    <source>
        <dbReference type="ARBA" id="ARBA00011738"/>
    </source>
</evidence>
<dbReference type="Pfam" id="PF00709">
    <property type="entry name" value="Adenylsucc_synt"/>
    <property type="match status" value="1"/>
</dbReference>
<evidence type="ECO:0000256" key="3">
    <source>
        <dbReference type="ARBA" id="ARBA00022723"/>
    </source>
</evidence>
<dbReference type="AlphaFoldDB" id="A0A3P7BV23"/>
<dbReference type="InterPro" id="IPR042109">
    <property type="entry name" value="Adenylosuccinate_synth_dom1"/>
</dbReference>
<dbReference type="InterPro" id="IPR042110">
    <property type="entry name" value="Adenylosuccinate_synth_dom2"/>
</dbReference>
<keyword evidence="7 8" id="KW-0342">GTP-binding</keyword>
<feature type="binding site" evidence="8">
    <location>
        <position position="307"/>
    </location>
    <ligand>
        <name>IMP</name>
        <dbReference type="ChEBI" id="CHEBI:58053"/>
    </ligand>
</feature>
<comment type="subunit">
    <text evidence="1 8">Homodimer.</text>
</comment>
<dbReference type="SMART" id="SM00788">
    <property type="entry name" value="Adenylsucc_synt"/>
    <property type="match status" value="1"/>
</dbReference>
<dbReference type="EC" id="6.3.4.4" evidence="8 10"/>
<evidence type="ECO:0000256" key="10">
    <source>
        <dbReference type="RuleBase" id="RU000520"/>
    </source>
</evidence>
<dbReference type="GO" id="GO:0005737">
    <property type="term" value="C:cytoplasm"/>
    <property type="evidence" value="ECO:0007669"/>
    <property type="project" value="UniProtKB-SubCell"/>
</dbReference>
<dbReference type="InterPro" id="IPR001114">
    <property type="entry name" value="Adenylosuccinate_synthetase"/>
</dbReference>
<feature type="binding site" evidence="8">
    <location>
        <position position="243"/>
    </location>
    <ligand>
        <name>IMP</name>
        <dbReference type="ChEBI" id="CHEBI:58053"/>
    </ligand>
</feature>
<dbReference type="GO" id="GO:0000287">
    <property type="term" value="F:magnesium ion binding"/>
    <property type="evidence" value="ECO:0007669"/>
    <property type="project" value="UniProtKB-UniRule"/>
</dbReference>
<dbReference type="InterPro" id="IPR042111">
    <property type="entry name" value="Adenylosuccinate_synth_dom3"/>
</dbReference>
<dbReference type="InterPro" id="IPR033128">
    <property type="entry name" value="Adenylosuccin_syn_Lys_AS"/>
</dbReference>
<dbReference type="PROSITE" id="PS00513">
    <property type="entry name" value="ADENYLOSUCCIN_SYN_2"/>
    <property type="match status" value="1"/>
</dbReference>
<comment type="cofactor">
    <cofactor evidence="8">
        <name>Mg(2+)</name>
        <dbReference type="ChEBI" id="CHEBI:18420"/>
    </cofactor>
    <text evidence="8">Binds 1 Mg(2+) ion per subunit.</text>
</comment>
<comment type="caution">
    <text evidence="8">Lacks conserved residue(s) required for the propagation of feature annotation.</text>
</comment>
<dbReference type="STRING" id="70667.A0A3P7BV23"/>
<feature type="transmembrane region" description="Helical" evidence="11">
    <location>
        <begin position="179"/>
        <end position="200"/>
    </location>
</feature>
<dbReference type="OrthoDB" id="10265645at2759"/>
<evidence type="ECO:0000256" key="8">
    <source>
        <dbReference type="HAMAP-Rule" id="MF_03125"/>
    </source>
</evidence>
<keyword evidence="3 8" id="KW-0479">Metal-binding</keyword>
<keyword evidence="4 8" id="KW-0547">Nucleotide-binding</keyword>
<dbReference type="GO" id="GO:0004019">
    <property type="term" value="F:adenylosuccinate synthase activity"/>
    <property type="evidence" value="ECO:0007669"/>
    <property type="project" value="UniProtKB-UniRule"/>
</dbReference>
<dbReference type="Gene3D" id="3.40.440.10">
    <property type="entry name" value="Adenylosuccinate Synthetase, subunit A, domain 1"/>
    <property type="match status" value="1"/>
</dbReference>
<feature type="binding site" evidence="8">
    <location>
        <begin position="35"/>
        <end position="38"/>
    </location>
    <ligand>
        <name>IMP</name>
        <dbReference type="ChEBI" id="CHEBI:58053"/>
    </ligand>
</feature>
<comment type="function">
    <text evidence="8">Plays an important role in the de novo pathway and in the salvage pathway of purine nucleotide biosynthesis. Catalyzes the first commited step in the biosynthesis of AMP from IMP.</text>
</comment>
<organism evidence="12 13">
    <name type="scientific">Schistocephalus solidus</name>
    <name type="common">Tapeworm</name>
    <dbReference type="NCBI Taxonomy" id="70667"/>
    <lineage>
        <taxon>Eukaryota</taxon>
        <taxon>Metazoa</taxon>
        <taxon>Spiralia</taxon>
        <taxon>Lophotrochozoa</taxon>
        <taxon>Platyhelminthes</taxon>
        <taxon>Cestoda</taxon>
        <taxon>Eucestoda</taxon>
        <taxon>Diphyllobothriidea</taxon>
        <taxon>Diphyllobothriidae</taxon>
        <taxon>Schistocephalus</taxon>
    </lineage>
</organism>
<dbReference type="GO" id="GO:0046040">
    <property type="term" value="P:IMP metabolic process"/>
    <property type="evidence" value="ECO:0007669"/>
    <property type="project" value="TreeGrafter"/>
</dbReference>
<dbReference type="GO" id="GO:0005525">
    <property type="term" value="F:GTP binding"/>
    <property type="evidence" value="ECO:0007669"/>
    <property type="project" value="UniProtKB-UniRule"/>
</dbReference>
<feature type="binding site" evidence="8">
    <location>
        <begin position="34"/>
        <end position="40"/>
    </location>
    <ligand>
        <name>GTP</name>
        <dbReference type="ChEBI" id="CHEBI:37565"/>
    </ligand>
</feature>
<evidence type="ECO:0000256" key="11">
    <source>
        <dbReference type="SAM" id="Phobius"/>
    </source>
</evidence>
<keyword evidence="11" id="KW-1133">Transmembrane helix</keyword>
<feature type="active site" evidence="9">
    <location>
        <position position="145"/>
    </location>
</feature>
<dbReference type="SUPFAM" id="SSF52540">
    <property type="entry name" value="P-loop containing nucleoside triphosphate hydrolases"/>
    <property type="match status" value="1"/>
</dbReference>
<evidence type="ECO:0000256" key="5">
    <source>
        <dbReference type="ARBA" id="ARBA00022755"/>
    </source>
</evidence>
<feature type="binding site" evidence="8">
    <location>
        <position position="134"/>
    </location>
    <ligand>
        <name>IMP</name>
        <dbReference type="ChEBI" id="CHEBI:58053"/>
    </ligand>
</feature>
<keyword evidence="6 8" id="KW-0460">Magnesium</keyword>
<dbReference type="CDD" id="cd03108">
    <property type="entry name" value="AdSS"/>
    <property type="match status" value="1"/>
</dbReference>
<dbReference type="PROSITE" id="PS01266">
    <property type="entry name" value="ADENYLOSUCCIN_SYN_1"/>
    <property type="match status" value="1"/>
</dbReference>
<keyword evidence="11" id="KW-0472">Membrane</keyword>
<feature type="active site" description="Proton acceptor" evidence="8">
    <location>
        <position position="35"/>
    </location>
</feature>
<feature type="binding site" evidence="8">
    <location>
        <begin position="419"/>
        <end position="421"/>
    </location>
    <ligand>
        <name>GTP</name>
        <dbReference type="ChEBI" id="CHEBI:37565"/>
    </ligand>
</feature>
<feature type="binding site" evidence="8">
    <location>
        <position position="228"/>
    </location>
    <ligand>
        <name>IMP</name>
        <dbReference type="ChEBI" id="CHEBI:58053"/>
    </ligand>
</feature>
<proteinExistence type="inferred from homology"/>
<comment type="subcellular location">
    <subcellularLocation>
        <location evidence="8">Cytoplasm</location>
    </subcellularLocation>
</comment>
<evidence type="ECO:0000256" key="7">
    <source>
        <dbReference type="ARBA" id="ARBA00023134"/>
    </source>
</evidence>
<keyword evidence="13" id="KW-1185">Reference proteome</keyword>
<dbReference type="Gene3D" id="3.90.170.10">
    <property type="entry name" value="Adenylosuccinate Synthetase, subunit A, domain 3"/>
    <property type="match status" value="1"/>
</dbReference>
<sequence length="432" mass="48019">MAEKIIKNFSEPHRLVLCLSVMPTVQVVVGAQWGDEGKGKLVDMLSGDCDVVCRCQGGNNAGLLIVLATPSLWTVAPSFFTLCLAVLFEVDELTAMGIKDIENRMRISERSHIVFDFYQEVDEQTRGHRLLGTTKRGIGPAYASKVSRRGLRLVDLIGDWDLFCEKFKSLVEFYKHHPLSVFVSPIFIILASSTFLQLFFLPMVRDTVYLINKLAHGYNHKILIECAQSTMLDIDFGTFPYVTSSNCSVGGVCTGLGLAPSRVGDVYGVVKAYTTRVGSGAFPTELFGELAERLQSLGREFGVTTGRKRRVGWLDAVVVRYAHTINNFTALALTKLDILDNFDEIKIGKAYIDPETGATYPTLPSSPDTLEKVQVVYETFPGWKTDITKIREYKDLPSKVKMYIEAVERLCGVNVRWIGVGEGRSNIIIKSS</sequence>
<feature type="binding site" evidence="8">
    <location>
        <position position="35"/>
    </location>
    <ligand>
        <name>Mg(2+)</name>
        <dbReference type="ChEBI" id="CHEBI:18420"/>
    </ligand>
</feature>
<feature type="binding site" evidence="8">
    <location>
        <position position="309"/>
    </location>
    <ligand>
        <name>GTP</name>
        <dbReference type="ChEBI" id="CHEBI:37565"/>
    </ligand>
</feature>
<dbReference type="GO" id="GO:0044208">
    <property type="term" value="P:'de novo' AMP biosynthetic process"/>
    <property type="evidence" value="ECO:0007669"/>
    <property type="project" value="UniProtKB-UniRule"/>
</dbReference>
<dbReference type="Proteomes" id="UP000275846">
    <property type="component" value="Unassembled WGS sequence"/>
</dbReference>